<gene>
    <name evidence="1" type="ORF">L1987_80231</name>
</gene>
<dbReference type="EMBL" id="CM042044">
    <property type="protein sequence ID" value="KAI3686552.1"/>
    <property type="molecule type" value="Genomic_DNA"/>
</dbReference>
<accession>A0ACB8YM14</accession>
<sequence length="244" mass="26533">MHRWPSRGLKARKPVKALTLAQDQSSLCSADGIQMVKSGKPVEAGFELETPTRITAFMLWPSRGLKARKPVKALTLAQDQSSLCSADGIQMVKSGKPVEAGFELETPTRITAFMLWPSRGLKARKPVKALTLAQDQSSLCSADGIQMVKSGKPVEAGFELETPTRITAFMLWPSRGLKARKPVKALTLAQDQSSLCSADGIQMVKSGKPVEAGFELETPTRITAFMLLVSLMNCYIMHIGQNLS</sequence>
<comment type="caution">
    <text evidence="1">The sequence shown here is derived from an EMBL/GenBank/DDBJ whole genome shotgun (WGS) entry which is preliminary data.</text>
</comment>
<evidence type="ECO:0000313" key="1">
    <source>
        <dbReference type="EMBL" id="KAI3686552.1"/>
    </source>
</evidence>
<dbReference type="Proteomes" id="UP001056120">
    <property type="component" value="Linkage Group LG27"/>
</dbReference>
<proteinExistence type="predicted"/>
<evidence type="ECO:0000313" key="2">
    <source>
        <dbReference type="Proteomes" id="UP001056120"/>
    </source>
</evidence>
<reference evidence="1 2" key="2">
    <citation type="journal article" date="2022" name="Mol. Ecol. Resour.">
        <title>The genomes of chicory, endive, great burdock and yacon provide insights into Asteraceae paleo-polyploidization history and plant inulin production.</title>
        <authorList>
            <person name="Fan W."/>
            <person name="Wang S."/>
            <person name="Wang H."/>
            <person name="Wang A."/>
            <person name="Jiang F."/>
            <person name="Liu H."/>
            <person name="Zhao H."/>
            <person name="Xu D."/>
            <person name="Zhang Y."/>
        </authorList>
    </citation>
    <scope>NUCLEOTIDE SEQUENCE [LARGE SCALE GENOMIC DNA]</scope>
    <source>
        <strain evidence="2">cv. Yunnan</strain>
        <tissue evidence="1">Leaves</tissue>
    </source>
</reference>
<organism evidence="1 2">
    <name type="scientific">Smallanthus sonchifolius</name>
    <dbReference type="NCBI Taxonomy" id="185202"/>
    <lineage>
        <taxon>Eukaryota</taxon>
        <taxon>Viridiplantae</taxon>
        <taxon>Streptophyta</taxon>
        <taxon>Embryophyta</taxon>
        <taxon>Tracheophyta</taxon>
        <taxon>Spermatophyta</taxon>
        <taxon>Magnoliopsida</taxon>
        <taxon>eudicotyledons</taxon>
        <taxon>Gunneridae</taxon>
        <taxon>Pentapetalae</taxon>
        <taxon>asterids</taxon>
        <taxon>campanulids</taxon>
        <taxon>Asterales</taxon>
        <taxon>Asteraceae</taxon>
        <taxon>Asteroideae</taxon>
        <taxon>Heliantheae alliance</taxon>
        <taxon>Millerieae</taxon>
        <taxon>Smallanthus</taxon>
    </lineage>
</organism>
<keyword evidence="2" id="KW-1185">Reference proteome</keyword>
<reference evidence="2" key="1">
    <citation type="journal article" date="2022" name="Mol. Ecol. Resour.">
        <title>The genomes of chicory, endive, great burdock and yacon provide insights into Asteraceae palaeo-polyploidization history and plant inulin production.</title>
        <authorList>
            <person name="Fan W."/>
            <person name="Wang S."/>
            <person name="Wang H."/>
            <person name="Wang A."/>
            <person name="Jiang F."/>
            <person name="Liu H."/>
            <person name="Zhao H."/>
            <person name="Xu D."/>
            <person name="Zhang Y."/>
        </authorList>
    </citation>
    <scope>NUCLEOTIDE SEQUENCE [LARGE SCALE GENOMIC DNA]</scope>
    <source>
        <strain evidence="2">cv. Yunnan</strain>
    </source>
</reference>
<protein>
    <submittedName>
        <fullName evidence="1">Uncharacterized protein</fullName>
    </submittedName>
</protein>
<name>A0ACB8YM14_9ASTR</name>